<dbReference type="EMBL" id="CP010536">
    <property type="protein sequence ID" value="AJG21528.1"/>
    <property type="molecule type" value="Genomic_DNA"/>
</dbReference>
<dbReference type="AlphaFoldDB" id="A0A0C4YF78"/>
<accession>A0A0C4YF78</accession>
<name>A0A0C4YF78_9BURK</name>
<reference evidence="1 2" key="1">
    <citation type="journal article" date="2015" name="Genome Announc.">
        <title>Complete Genome Sequence of Cupriavidus basilensis 4G11, Isolated from the Oak Ridge Field Research Center Site.</title>
        <authorList>
            <person name="Ray J."/>
            <person name="Waters R.J."/>
            <person name="Skerker J.M."/>
            <person name="Kuehl J.V."/>
            <person name="Price M.N."/>
            <person name="Huang J."/>
            <person name="Chakraborty R."/>
            <person name="Arkin A.P."/>
            <person name="Deutschbauer A."/>
        </authorList>
    </citation>
    <scope>NUCLEOTIDE SEQUENCE [LARGE SCALE GENOMIC DNA]</scope>
    <source>
        <strain evidence="1">4G11</strain>
    </source>
</reference>
<proteinExistence type="predicted"/>
<organism evidence="1 2">
    <name type="scientific">Cupriavidus basilensis</name>
    <dbReference type="NCBI Taxonomy" id="68895"/>
    <lineage>
        <taxon>Bacteria</taxon>
        <taxon>Pseudomonadati</taxon>
        <taxon>Pseudomonadota</taxon>
        <taxon>Betaproteobacteria</taxon>
        <taxon>Burkholderiales</taxon>
        <taxon>Burkholderiaceae</taxon>
        <taxon>Cupriavidus</taxon>
    </lineage>
</organism>
<dbReference type="KEGG" id="cbw:RR42_m4181"/>
<gene>
    <name evidence="1" type="ORF">RR42_m4181</name>
</gene>
<keyword evidence="2" id="KW-1185">Reference proteome</keyword>
<sequence length="57" mass="6117">MPAAAGAGSKGGRLGGVPWWRRAEGWVAGWSLPCLRRRPVSLARSGSGRRRRAMQTA</sequence>
<protein>
    <submittedName>
        <fullName evidence="1">Uncharacterized protein</fullName>
    </submittedName>
</protein>
<dbReference type="STRING" id="68895.RR42_m4181"/>
<evidence type="ECO:0000313" key="1">
    <source>
        <dbReference type="EMBL" id="AJG21528.1"/>
    </source>
</evidence>
<dbReference type="Proteomes" id="UP000031843">
    <property type="component" value="Chromosome main"/>
</dbReference>
<evidence type="ECO:0000313" key="2">
    <source>
        <dbReference type="Proteomes" id="UP000031843"/>
    </source>
</evidence>